<dbReference type="EMBL" id="KV750672">
    <property type="protein sequence ID" value="OCL03825.1"/>
    <property type="molecule type" value="Genomic_DNA"/>
</dbReference>
<sequence length="141" mass="15615">MVLDPLSALSLAGTVVQFIDFGSKLLSESCDIYRSATGTSPGNHDLEITTEGDEAPEEDALVGLARACKEVADDLLSTVQQLKVEHGPHRKWRSFLQALKNIRGKEKVHSLRQRMDSLRMQLVLQLVTILRYGSNGPLPQF</sequence>
<accession>A0A8E2ESJ1</accession>
<proteinExistence type="predicted"/>
<dbReference type="AlphaFoldDB" id="A0A8E2ESJ1"/>
<protein>
    <recommendedName>
        <fullName evidence="3">Fungal N-terminal domain-containing protein</fullName>
    </recommendedName>
</protein>
<gene>
    <name evidence="1" type="ORF">AOQ84DRAFT_325285</name>
</gene>
<evidence type="ECO:0000313" key="2">
    <source>
        <dbReference type="Proteomes" id="UP000250140"/>
    </source>
</evidence>
<evidence type="ECO:0008006" key="3">
    <source>
        <dbReference type="Google" id="ProtNLM"/>
    </source>
</evidence>
<keyword evidence="2" id="KW-1185">Reference proteome</keyword>
<dbReference type="OrthoDB" id="3558752at2759"/>
<evidence type="ECO:0000313" key="1">
    <source>
        <dbReference type="EMBL" id="OCL03825.1"/>
    </source>
</evidence>
<reference evidence="1 2" key="1">
    <citation type="journal article" date="2016" name="Nat. Commun.">
        <title>Ectomycorrhizal ecology is imprinted in the genome of the dominant symbiotic fungus Cenococcum geophilum.</title>
        <authorList>
            <consortium name="DOE Joint Genome Institute"/>
            <person name="Peter M."/>
            <person name="Kohler A."/>
            <person name="Ohm R.A."/>
            <person name="Kuo A."/>
            <person name="Krutzmann J."/>
            <person name="Morin E."/>
            <person name="Arend M."/>
            <person name="Barry K.W."/>
            <person name="Binder M."/>
            <person name="Choi C."/>
            <person name="Clum A."/>
            <person name="Copeland A."/>
            <person name="Grisel N."/>
            <person name="Haridas S."/>
            <person name="Kipfer T."/>
            <person name="LaButti K."/>
            <person name="Lindquist E."/>
            <person name="Lipzen A."/>
            <person name="Maire R."/>
            <person name="Meier B."/>
            <person name="Mihaltcheva S."/>
            <person name="Molinier V."/>
            <person name="Murat C."/>
            <person name="Poggeler S."/>
            <person name="Quandt C.A."/>
            <person name="Sperisen C."/>
            <person name="Tritt A."/>
            <person name="Tisserant E."/>
            <person name="Crous P.W."/>
            <person name="Henrissat B."/>
            <person name="Nehls U."/>
            <person name="Egli S."/>
            <person name="Spatafora J.W."/>
            <person name="Grigoriev I.V."/>
            <person name="Martin F.M."/>
        </authorList>
    </citation>
    <scope>NUCLEOTIDE SEQUENCE [LARGE SCALE GENOMIC DNA]</scope>
    <source>
        <strain evidence="1 2">CBS 207.34</strain>
    </source>
</reference>
<name>A0A8E2ESJ1_9PEZI</name>
<dbReference type="Proteomes" id="UP000250140">
    <property type="component" value="Unassembled WGS sequence"/>
</dbReference>
<organism evidence="1 2">
    <name type="scientific">Glonium stellatum</name>
    <dbReference type="NCBI Taxonomy" id="574774"/>
    <lineage>
        <taxon>Eukaryota</taxon>
        <taxon>Fungi</taxon>
        <taxon>Dikarya</taxon>
        <taxon>Ascomycota</taxon>
        <taxon>Pezizomycotina</taxon>
        <taxon>Dothideomycetes</taxon>
        <taxon>Pleosporomycetidae</taxon>
        <taxon>Gloniales</taxon>
        <taxon>Gloniaceae</taxon>
        <taxon>Glonium</taxon>
    </lineage>
</organism>